<dbReference type="EMBL" id="CAJVQB010009358">
    <property type="protein sequence ID" value="CAG8729309.1"/>
    <property type="molecule type" value="Genomic_DNA"/>
</dbReference>
<feature type="non-terminal residue" evidence="1">
    <location>
        <position position="1"/>
    </location>
</feature>
<dbReference type="Proteomes" id="UP000789901">
    <property type="component" value="Unassembled WGS sequence"/>
</dbReference>
<name>A0ABN7V4F2_GIGMA</name>
<reference evidence="1 2" key="1">
    <citation type="submission" date="2021-06" db="EMBL/GenBank/DDBJ databases">
        <authorList>
            <person name="Kallberg Y."/>
            <person name="Tangrot J."/>
            <person name="Rosling A."/>
        </authorList>
    </citation>
    <scope>NUCLEOTIDE SEQUENCE [LARGE SCALE GENOMIC DNA]</scope>
    <source>
        <strain evidence="1 2">120-4 pot B 10/14</strain>
    </source>
</reference>
<comment type="caution">
    <text evidence="1">The sequence shown here is derived from an EMBL/GenBank/DDBJ whole genome shotgun (WGS) entry which is preliminary data.</text>
</comment>
<accession>A0ABN7V4F2</accession>
<evidence type="ECO:0000313" key="1">
    <source>
        <dbReference type="EMBL" id="CAG8729309.1"/>
    </source>
</evidence>
<gene>
    <name evidence="1" type="ORF">GMARGA_LOCUS14246</name>
</gene>
<protein>
    <submittedName>
        <fullName evidence="1">5541_t:CDS:1</fullName>
    </submittedName>
</protein>
<organism evidence="1 2">
    <name type="scientific">Gigaspora margarita</name>
    <dbReference type="NCBI Taxonomy" id="4874"/>
    <lineage>
        <taxon>Eukaryota</taxon>
        <taxon>Fungi</taxon>
        <taxon>Fungi incertae sedis</taxon>
        <taxon>Mucoromycota</taxon>
        <taxon>Glomeromycotina</taxon>
        <taxon>Glomeromycetes</taxon>
        <taxon>Diversisporales</taxon>
        <taxon>Gigasporaceae</taxon>
        <taxon>Gigaspora</taxon>
    </lineage>
</organism>
<sequence length="46" mass="5429">GEFMALNLHQDQFQISLSDFAHQIQQLLIVMQFKQMDHNKTPCVRV</sequence>
<proteinExistence type="predicted"/>
<keyword evidence="2" id="KW-1185">Reference proteome</keyword>
<evidence type="ECO:0000313" key="2">
    <source>
        <dbReference type="Proteomes" id="UP000789901"/>
    </source>
</evidence>